<evidence type="ECO:0000256" key="3">
    <source>
        <dbReference type="SAM" id="MobiDB-lite"/>
    </source>
</evidence>
<dbReference type="EMBL" id="SVNY01000004">
    <property type="protein sequence ID" value="MBE6833879.1"/>
    <property type="molecule type" value="Genomic_DNA"/>
</dbReference>
<dbReference type="GO" id="GO:0009847">
    <property type="term" value="P:spore germination"/>
    <property type="evidence" value="ECO:0007669"/>
    <property type="project" value="InterPro"/>
</dbReference>
<evidence type="ECO:0000256" key="1">
    <source>
        <dbReference type="ARBA" id="ARBA00005278"/>
    </source>
</evidence>
<dbReference type="PANTHER" id="PTHR22550:SF5">
    <property type="entry name" value="LEUCINE ZIPPER PROTEIN 4"/>
    <property type="match status" value="1"/>
</dbReference>
<comment type="similarity">
    <text evidence="1">Belongs to the GerABKA family.</text>
</comment>
<protein>
    <submittedName>
        <fullName evidence="5">Spore germination protein</fullName>
    </submittedName>
</protein>
<proteinExistence type="inferred from homology"/>
<dbReference type="Proteomes" id="UP000754750">
    <property type="component" value="Unassembled WGS sequence"/>
</dbReference>
<gene>
    <name evidence="5" type="ORF">E7512_09910</name>
</gene>
<feature type="transmembrane region" description="Helical" evidence="4">
    <location>
        <begin position="330"/>
        <end position="352"/>
    </location>
</feature>
<name>A0A928Q2Z8_9FIRM</name>
<feature type="compositionally biased region" description="Basic and acidic residues" evidence="3">
    <location>
        <begin position="24"/>
        <end position="41"/>
    </location>
</feature>
<accession>A0A928Q2Z8</accession>
<dbReference type="PIRSF" id="PIRSF005690">
    <property type="entry name" value="GerBA"/>
    <property type="match status" value="1"/>
</dbReference>
<feature type="region of interest" description="Disordered" evidence="3">
    <location>
        <begin position="527"/>
        <end position="553"/>
    </location>
</feature>
<feature type="transmembrane region" description="Helical" evidence="4">
    <location>
        <begin position="453"/>
        <end position="476"/>
    </location>
</feature>
<organism evidence="5 6">
    <name type="scientific">Faecalispora sporosphaeroides</name>
    <dbReference type="NCBI Taxonomy" id="1549"/>
    <lineage>
        <taxon>Bacteria</taxon>
        <taxon>Bacillati</taxon>
        <taxon>Bacillota</taxon>
        <taxon>Clostridia</taxon>
        <taxon>Eubacteriales</taxon>
        <taxon>Oscillospiraceae</taxon>
        <taxon>Faecalispora</taxon>
    </lineage>
</organism>
<dbReference type="InterPro" id="IPR050768">
    <property type="entry name" value="UPF0353/GerABKA_families"/>
</dbReference>
<feature type="transmembrane region" description="Helical" evidence="4">
    <location>
        <begin position="411"/>
        <end position="441"/>
    </location>
</feature>
<dbReference type="GO" id="GO:0016020">
    <property type="term" value="C:membrane"/>
    <property type="evidence" value="ECO:0007669"/>
    <property type="project" value="InterPro"/>
</dbReference>
<evidence type="ECO:0000256" key="2">
    <source>
        <dbReference type="ARBA" id="ARBA00023136"/>
    </source>
</evidence>
<evidence type="ECO:0000313" key="6">
    <source>
        <dbReference type="Proteomes" id="UP000754750"/>
    </source>
</evidence>
<keyword evidence="2 4" id="KW-0472">Membrane</keyword>
<dbReference type="RefSeq" id="WP_326840558.1">
    <property type="nucleotide sequence ID" value="NZ_JBKWRC010000007.1"/>
</dbReference>
<keyword evidence="4" id="KW-1133">Transmembrane helix</keyword>
<sequence>MIWDLLGRKIGFYSHRQSSGTQQKNEKKQEPEKKKDSRDPEIMDRLEENLTYIENLLGKSGDIKMHRFRLGKNRECPAALLFVDGLINQKVISDEILYPILSMDYTVPSSRQDGRQRIDQLQEKVLCSGDTQILTKLSQVAAGILSGDAVLLVEGCAVGLSVSAKGWEKRGVTEPETESVVRGPREGFTENFRTNTSLLRRKIKSPSLRMEQMTIGRKTLTNVCISYLEGVANPQVVQEVRERLSRLDIDSVLDAGYLEEYIEDAPFSIFATVGYTEKPDVAAAKILEGRVAIITDGSPFVLTAPLLFIETFQTAEDYYIRPLFASLMRILRYIAYFISVFLPGIYIALTTYHQELIPTTLLLTIASAREGTPFPAFFEALIMIFSFEILREAGLRLPRPVGQAVSIVGALIMGDAAVSAGLVGAPMVITIALTTVSGFIIPEQNDSMSLLRLITMVFAAALGGYGICLCFLGLLVHLGSLSSFGVTYFNGLSISRDLEDSIVRMPLWFMTKRPARIAKRDMTRRKYFVPPDPRPTASATGGISDSGAKGDGS</sequence>
<evidence type="ECO:0000313" key="5">
    <source>
        <dbReference type="EMBL" id="MBE6833879.1"/>
    </source>
</evidence>
<comment type="caution">
    <text evidence="5">The sequence shown here is derived from an EMBL/GenBank/DDBJ whole genome shotgun (WGS) entry which is preliminary data.</text>
</comment>
<evidence type="ECO:0000256" key="4">
    <source>
        <dbReference type="SAM" id="Phobius"/>
    </source>
</evidence>
<reference evidence="5" key="1">
    <citation type="submission" date="2019-04" db="EMBL/GenBank/DDBJ databases">
        <title>Evolution of Biomass-Degrading Anaerobic Consortia Revealed by Metagenomics.</title>
        <authorList>
            <person name="Peng X."/>
        </authorList>
    </citation>
    <scope>NUCLEOTIDE SEQUENCE</scope>
    <source>
        <strain evidence="5">SIG551</strain>
    </source>
</reference>
<dbReference type="Pfam" id="PF03323">
    <property type="entry name" value="GerA"/>
    <property type="match status" value="1"/>
</dbReference>
<keyword evidence="4" id="KW-0812">Transmembrane</keyword>
<feature type="region of interest" description="Disordered" evidence="3">
    <location>
        <begin position="16"/>
        <end position="41"/>
    </location>
</feature>
<dbReference type="InterPro" id="IPR004995">
    <property type="entry name" value="Spore_Ger"/>
</dbReference>
<dbReference type="AlphaFoldDB" id="A0A928Q2Z8"/>
<dbReference type="PANTHER" id="PTHR22550">
    <property type="entry name" value="SPORE GERMINATION PROTEIN"/>
    <property type="match status" value="1"/>
</dbReference>